<dbReference type="EMBL" id="JAVFWL010000005">
    <property type="protein sequence ID" value="KAK6757800.1"/>
    <property type="molecule type" value="Genomic_DNA"/>
</dbReference>
<evidence type="ECO:0000313" key="2">
    <source>
        <dbReference type="Proteomes" id="UP001303046"/>
    </source>
</evidence>
<gene>
    <name evidence="1" type="primary">Necator_chrV.g20346</name>
    <name evidence="1" type="ORF">RB195_015554</name>
</gene>
<accession>A0ABR1E6B6</accession>
<sequence>MTICHNNARTFASDVAIEDLMMQASKFKNAVIRLTETRQCHPHNLVYETAEGQFLETSNSCGVGGVSVFVNTNMTMNIDSFEQITTRIGRLVVDGKMWSNPSFGHLRLLRSNIKLQKKKTTKLLMWTWRSSIKKTISSTRSLLLSSTPKLAREEHFSNFIRDP</sequence>
<reference evidence="1 2" key="1">
    <citation type="submission" date="2023-08" db="EMBL/GenBank/DDBJ databases">
        <title>A Necator americanus chromosomal reference genome.</title>
        <authorList>
            <person name="Ilik V."/>
            <person name="Petrzelkova K.J."/>
            <person name="Pardy F."/>
            <person name="Fuh T."/>
            <person name="Niatou-Singa F.S."/>
            <person name="Gouil Q."/>
            <person name="Baker L."/>
            <person name="Ritchie M.E."/>
            <person name="Jex A.R."/>
            <person name="Gazzola D."/>
            <person name="Li H."/>
            <person name="Toshio Fujiwara R."/>
            <person name="Zhan B."/>
            <person name="Aroian R.V."/>
            <person name="Pafco B."/>
            <person name="Schwarz E.M."/>
        </authorList>
    </citation>
    <scope>NUCLEOTIDE SEQUENCE [LARGE SCALE GENOMIC DNA]</scope>
    <source>
        <strain evidence="1 2">Aroian</strain>
        <tissue evidence="1">Whole animal</tissue>
    </source>
</reference>
<keyword evidence="2" id="KW-1185">Reference proteome</keyword>
<proteinExistence type="predicted"/>
<protein>
    <submittedName>
        <fullName evidence="1">Uncharacterized protein</fullName>
    </submittedName>
</protein>
<name>A0ABR1E6B6_NECAM</name>
<evidence type="ECO:0000313" key="1">
    <source>
        <dbReference type="EMBL" id="KAK6757800.1"/>
    </source>
</evidence>
<organism evidence="1 2">
    <name type="scientific">Necator americanus</name>
    <name type="common">Human hookworm</name>
    <dbReference type="NCBI Taxonomy" id="51031"/>
    <lineage>
        <taxon>Eukaryota</taxon>
        <taxon>Metazoa</taxon>
        <taxon>Ecdysozoa</taxon>
        <taxon>Nematoda</taxon>
        <taxon>Chromadorea</taxon>
        <taxon>Rhabditida</taxon>
        <taxon>Rhabditina</taxon>
        <taxon>Rhabditomorpha</taxon>
        <taxon>Strongyloidea</taxon>
        <taxon>Ancylostomatidae</taxon>
        <taxon>Bunostominae</taxon>
        <taxon>Necator</taxon>
    </lineage>
</organism>
<dbReference type="Proteomes" id="UP001303046">
    <property type="component" value="Unassembled WGS sequence"/>
</dbReference>
<comment type="caution">
    <text evidence="1">The sequence shown here is derived from an EMBL/GenBank/DDBJ whole genome shotgun (WGS) entry which is preliminary data.</text>
</comment>